<proteinExistence type="predicted"/>
<evidence type="ECO:0000313" key="2">
    <source>
        <dbReference type="Proteomes" id="UP000075531"/>
    </source>
</evidence>
<comment type="caution">
    <text evidence="1">The sequence shown here is derived from an EMBL/GenBank/DDBJ whole genome shotgun (WGS) entry which is preliminary data.</text>
</comment>
<dbReference type="InterPro" id="IPR011990">
    <property type="entry name" value="TPR-like_helical_dom_sf"/>
</dbReference>
<accession>A0A151B742</accession>
<protein>
    <submittedName>
        <fullName evidence="1">Uncharacterized protein</fullName>
    </submittedName>
</protein>
<dbReference type="PATRIC" id="fig|1121338.3.peg.650"/>
<keyword evidence="2" id="KW-1185">Reference proteome</keyword>
<dbReference type="Gene3D" id="1.25.40.10">
    <property type="entry name" value="Tetratricopeptide repeat domain"/>
    <property type="match status" value="1"/>
</dbReference>
<dbReference type="SUPFAM" id="SSF48452">
    <property type="entry name" value="TPR-like"/>
    <property type="match status" value="1"/>
</dbReference>
<name>A0A151B742_9CLOT</name>
<dbReference type="InterPro" id="IPR019734">
    <property type="entry name" value="TPR_rpt"/>
</dbReference>
<dbReference type="AlphaFoldDB" id="A0A151B742"/>
<sequence>MNKKLLIAFIAILTISIGIYKYNKHCIYMGNKYFKEANFGQANTYYNKIFIKRMLSAIDCLNIGETKQHLNKYKESLIYFEIGEKRLKQDTIDTSDIEDIDLNLFLNDTDLKLYLCERTYYGEIYSYNYVKEYEKEIISYENYLSLANKYILNQGKIPDYYYICLQVASDYGNTAYILLGRYDDAIEKINWLLKHIEHFQDGYEITLKSDLVTCYVDKNNYNKALEINNELIKKYPNNVDLSFQKAYIYANWKDVDYALEYLYSVYKLFPENERLQKIVKSFDLDKKK</sequence>
<dbReference type="RefSeq" id="WP_066822480.1">
    <property type="nucleotide sequence ID" value="NZ_LTBA01000003.1"/>
</dbReference>
<dbReference type="Proteomes" id="UP000075531">
    <property type="component" value="Unassembled WGS sequence"/>
</dbReference>
<dbReference type="EMBL" id="LTBA01000003">
    <property type="protein sequence ID" value="KYH35467.1"/>
    <property type="molecule type" value="Genomic_DNA"/>
</dbReference>
<gene>
    <name evidence="1" type="ORF">CLTEP_06430</name>
</gene>
<organism evidence="1 2">
    <name type="scientific">Clostridium tepidiprofundi DSM 19306</name>
    <dbReference type="NCBI Taxonomy" id="1121338"/>
    <lineage>
        <taxon>Bacteria</taxon>
        <taxon>Bacillati</taxon>
        <taxon>Bacillota</taxon>
        <taxon>Clostridia</taxon>
        <taxon>Eubacteriales</taxon>
        <taxon>Clostridiaceae</taxon>
        <taxon>Clostridium</taxon>
    </lineage>
</organism>
<dbReference type="SMART" id="SM00028">
    <property type="entry name" value="TPR"/>
    <property type="match status" value="5"/>
</dbReference>
<evidence type="ECO:0000313" key="1">
    <source>
        <dbReference type="EMBL" id="KYH35467.1"/>
    </source>
</evidence>
<reference evidence="1 2" key="1">
    <citation type="submission" date="2016-02" db="EMBL/GenBank/DDBJ databases">
        <title>Genome sequence of Clostridium tepidiprofundi DSM 19306.</title>
        <authorList>
            <person name="Poehlein A."/>
            <person name="Daniel R."/>
        </authorList>
    </citation>
    <scope>NUCLEOTIDE SEQUENCE [LARGE SCALE GENOMIC DNA]</scope>
    <source>
        <strain evidence="1 2">DSM 19306</strain>
    </source>
</reference>